<dbReference type="Proteomes" id="UP000756921">
    <property type="component" value="Unassembled WGS sequence"/>
</dbReference>
<feature type="compositionally biased region" description="Polar residues" evidence="1">
    <location>
        <begin position="1"/>
        <end position="16"/>
    </location>
</feature>
<gene>
    <name evidence="2" type="ORF">PMIN01_01076</name>
</gene>
<evidence type="ECO:0000256" key="1">
    <source>
        <dbReference type="SAM" id="MobiDB-lite"/>
    </source>
</evidence>
<sequence>MTESLCTSSAPLTPSSRWRAPRPKLYPQRSTPTSRACRPCIGPPIVSPSKSAAHPREARRTPAPSPHRCARSAAPSALLSETLALALAPALALERVRRSVGEFAARTFTCMIGRQGFLVAPGGARKGERWWVGDVEPRGLGHGLRWRLSGEVSPRDAWWRPRGVFGLQLHAYARQG</sequence>
<keyword evidence="3" id="KW-1185">Reference proteome</keyword>
<feature type="region of interest" description="Disordered" evidence="1">
    <location>
        <begin position="1"/>
        <end position="68"/>
    </location>
</feature>
<evidence type="ECO:0000313" key="3">
    <source>
        <dbReference type="Proteomes" id="UP000756921"/>
    </source>
</evidence>
<comment type="caution">
    <text evidence="2">The sequence shown here is derived from an EMBL/GenBank/DDBJ whole genome shotgun (WGS) entry which is preliminary data.</text>
</comment>
<accession>A0A9P6GTG7</accession>
<reference evidence="2" key="1">
    <citation type="journal article" date="2020" name="Mol. Plant Microbe Interact.">
        <title>Genome Sequence of the Biocontrol Agent Coniothyrium minitans strain Conio (IMI 134523).</title>
        <authorList>
            <person name="Patel D."/>
            <person name="Shittu T.A."/>
            <person name="Baroncelli R."/>
            <person name="Muthumeenakshi S."/>
            <person name="Osborne T.H."/>
            <person name="Janganan T.K."/>
            <person name="Sreenivasaprasad S."/>
        </authorList>
    </citation>
    <scope>NUCLEOTIDE SEQUENCE</scope>
    <source>
        <strain evidence="2">Conio</strain>
    </source>
</reference>
<proteinExistence type="predicted"/>
<protein>
    <submittedName>
        <fullName evidence="2">Uncharacterized protein</fullName>
    </submittedName>
</protein>
<dbReference type="AlphaFoldDB" id="A0A9P6GTG7"/>
<name>A0A9P6GTG7_9PLEO</name>
<dbReference type="EMBL" id="WJXW01000001">
    <property type="protein sequence ID" value="KAF9741537.1"/>
    <property type="molecule type" value="Genomic_DNA"/>
</dbReference>
<evidence type="ECO:0000313" key="2">
    <source>
        <dbReference type="EMBL" id="KAF9741537.1"/>
    </source>
</evidence>
<organism evidence="2 3">
    <name type="scientific">Paraphaeosphaeria minitans</name>
    <dbReference type="NCBI Taxonomy" id="565426"/>
    <lineage>
        <taxon>Eukaryota</taxon>
        <taxon>Fungi</taxon>
        <taxon>Dikarya</taxon>
        <taxon>Ascomycota</taxon>
        <taxon>Pezizomycotina</taxon>
        <taxon>Dothideomycetes</taxon>
        <taxon>Pleosporomycetidae</taxon>
        <taxon>Pleosporales</taxon>
        <taxon>Massarineae</taxon>
        <taxon>Didymosphaeriaceae</taxon>
        <taxon>Paraphaeosphaeria</taxon>
    </lineage>
</organism>